<name>A0A1C3N8B3_9ACTN</name>
<evidence type="ECO:0000313" key="3">
    <source>
        <dbReference type="Proteomes" id="UP000199393"/>
    </source>
</evidence>
<protein>
    <submittedName>
        <fullName evidence="2">Uncharacterized protein</fullName>
    </submittedName>
</protein>
<feature type="region of interest" description="Disordered" evidence="1">
    <location>
        <begin position="54"/>
        <end position="73"/>
    </location>
</feature>
<dbReference type="Proteomes" id="UP000199393">
    <property type="component" value="Chromosome I"/>
</dbReference>
<dbReference type="STRING" id="307121.GA0070620_4320"/>
<dbReference type="AlphaFoldDB" id="A0A1C3N8B3"/>
<gene>
    <name evidence="2" type="ORF">GA0070620_4320</name>
</gene>
<reference evidence="3" key="1">
    <citation type="submission" date="2016-06" db="EMBL/GenBank/DDBJ databases">
        <authorList>
            <person name="Varghese N."/>
        </authorList>
    </citation>
    <scope>NUCLEOTIDE SEQUENCE [LARGE SCALE GENOMIC DNA]</scope>
    <source>
        <strain evidence="3">DSM 45344</strain>
    </source>
</reference>
<accession>A0A1C3N8B3</accession>
<evidence type="ECO:0000256" key="1">
    <source>
        <dbReference type="SAM" id="MobiDB-lite"/>
    </source>
</evidence>
<organism evidence="2 3">
    <name type="scientific">Micromonospora krabiensis</name>
    <dbReference type="NCBI Taxonomy" id="307121"/>
    <lineage>
        <taxon>Bacteria</taxon>
        <taxon>Bacillati</taxon>
        <taxon>Actinomycetota</taxon>
        <taxon>Actinomycetes</taxon>
        <taxon>Micromonosporales</taxon>
        <taxon>Micromonosporaceae</taxon>
        <taxon>Micromonospora</taxon>
    </lineage>
</organism>
<evidence type="ECO:0000313" key="2">
    <source>
        <dbReference type="EMBL" id="SBV28766.1"/>
    </source>
</evidence>
<dbReference type="EMBL" id="LT598496">
    <property type="protein sequence ID" value="SBV28766.1"/>
    <property type="molecule type" value="Genomic_DNA"/>
</dbReference>
<keyword evidence="3" id="KW-1185">Reference proteome</keyword>
<proteinExistence type="predicted"/>
<sequence length="73" mass="8038">MAGGAVTEAAKQVAQQTGERLDGIVETVRERFDELTRQRFTDVVKEGRFADQVDHRIDQGRAEVRPDGRGGPG</sequence>